<dbReference type="AlphaFoldDB" id="A0A4P9ZE71"/>
<dbReference type="PANTHER" id="PTHR19965:SF35">
    <property type="entry name" value="RNA ANNEALING PROTEIN YRA1"/>
    <property type="match status" value="1"/>
</dbReference>
<protein>
    <recommendedName>
        <fullName evidence="4">RRM domain-containing protein</fullName>
    </recommendedName>
</protein>
<evidence type="ECO:0000313" key="6">
    <source>
        <dbReference type="Proteomes" id="UP000268321"/>
    </source>
</evidence>
<keyword evidence="1 2" id="KW-0694">RNA-binding</keyword>
<evidence type="ECO:0000256" key="1">
    <source>
        <dbReference type="ARBA" id="ARBA00022884"/>
    </source>
</evidence>
<dbReference type="InterPro" id="IPR051229">
    <property type="entry name" value="ALYREF_mRNA_export"/>
</dbReference>
<accession>A0A4P9ZE71</accession>
<gene>
    <name evidence="5" type="ORF">METBISCDRAFT_16268</name>
</gene>
<feature type="domain" description="RRM" evidence="4">
    <location>
        <begin position="77"/>
        <end position="157"/>
    </location>
</feature>
<feature type="compositionally biased region" description="Basic and acidic residues" evidence="3">
    <location>
        <begin position="190"/>
        <end position="212"/>
    </location>
</feature>
<dbReference type="PANTHER" id="PTHR19965">
    <property type="entry name" value="RNA AND EXPORT FACTOR BINDING PROTEIN"/>
    <property type="match status" value="1"/>
</dbReference>
<evidence type="ECO:0000259" key="4">
    <source>
        <dbReference type="PROSITE" id="PS50102"/>
    </source>
</evidence>
<dbReference type="InterPro" id="IPR012677">
    <property type="entry name" value="Nucleotide-bd_a/b_plait_sf"/>
</dbReference>
<evidence type="ECO:0000313" key="5">
    <source>
        <dbReference type="EMBL" id="RKP30461.1"/>
    </source>
</evidence>
<organism evidence="5 6">
    <name type="scientific">Metschnikowia bicuspidata</name>
    <dbReference type="NCBI Taxonomy" id="27322"/>
    <lineage>
        <taxon>Eukaryota</taxon>
        <taxon>Fungi</taxon>
        <taxon>Dikarya</taxon>
        <taxon>Ascomycota</taxon>
        <taxon>Saccharomycotina</taxon>
        <taxon>Pichiomycetes</taxon>
        <taxon>Metschnikowiaceae</taxon>
        <taxon>Metschnikowia</taxon>
    </lineage>
</organism>
<dbReference type="EMBL" id="ML004458">
    <property type="protein sequence ID" value="RKP30461.1"/>
    <property type="molecule type" value="Genomic_DNA"/>
</dbReference>
<dbReference type="SMART" id="SM00360">
    <property type="entry name" value="RRM"/>
    <property type="match status" value="1"/>
</dbReference>
<sequence>MSTALEKSLDDIISSSRKARKVASKQKTGKTTAAKAVGKVTGKAQKKSAVVAKSGKTAKTTLAKSAAAPAIDLSAATKVVAHGLPMDLKQDVVKEFFQSQIGGVKTASLSYNERGQFKGIATIIFKSAASASLAIEKYHGAPVDGGSRKLRLELVVEPTPKTLASRIAANTPAVDASQKKEKLKKALLEKRKQAQQKKKEPKAPKPEKKTLEQLDQEMTDYFNN</sequence>
<dbReference type="GO" id="GO:0005634">
    <property type="term" value="C:nucleus"/>
    <property type="evidence" value="ECO:0007669"/>
    <property type="project" value="TreeGrafter"/>
</dbReference>
<dbReference type="Proteomes" id="UP000268321">
    <property type="component" value="Unassembled WGS sequence"/>
</dbReference>
<dbReference type="Gene3D" id="3.30.70.330">
    <property type="match status" value="1"/>
</dbReference>
<dbReference type="PROSITE" id="PS50102">
    <property type="entry name" value="RRM"/>
    <property type="match status" value="1"/>
</dbReference>
<dbReference type="InterPro" id="IPR000504">
    <property type="entry name" value="RRM_dom"/>
</dbReference>
<dbReference type="GO" id="GO:0003729">
    <property type="term" value="F:mRNA binding"/>
    <property type="evidence" value="ECO:0007669"/>
    <property type="project" value="TreeGrafter"/>
</dbReference>
<evidence type="ECO:0000256" key="3">
    <source>
        <dbReference type="SAM" id="MobiDB-lite"/>
    </source>
</evidence>
<evidence type="ECO:0000256" key="2">
    <source>
        <dbReference type="PROSITE-ProRule" id="PRU00176"/>
    </source>
</evidence>
<dbReference type="OrthoDB" id="346839at2759"/>
<name>A0A4P9ZE71_9ASCO</name>
<dbReference type="SUPFAM" id="SSF54928">
    <property type="entry name" value="RNA-binding domain, RBD"/>
    <property type="match status" value="1"/>
</dbReference>
<reference evidence="6" key="1">
    <citation type="journal article" date="2018" name="Nat. Microbiol.">
        <title>Leveraging single-cell genomics to expand the fungal tree of life.</title>
        <authorList>
            <person name="Ahrendt S.R."/>
            <person name="Quandt C.A."/>
            <person name="Ciobanu D."/>
            <person name="Clum A."/>
            <person name="Salamov A."/>
            <person name="Andreopoulos B."/>
            <person name="Cheng J.F."/>
            <person name="Woyke T."/>
            <person name="Pelin A."/>
            <person name="Henrissat B."/>
            <person name="Reynolds N.K."/>
            <person name="Benny G.L."/>
            <person name="Smith M.E."/>
            <person name="James T.Y."/>
            <person name="Grigoriev I.V."/>
        </authorList>
    </citation>
    <scope>NUCLEOTIDE SEQUENCE [LARGE SCALE GENOMIC DNA]</scope>
    <source>
        <strain evidence="6">Baker2002</strain>
    </source>
</reference>
<dbReference type="Pfam" id="PF00076">
    <property type="entry name" value="RRM_1"/>
    <property type="match status" value="1"/>
</dbReference>
<dbReference type="InterPro" id="IPR035979">
    <property type="entry name" value="RBD_domain_sf"/>
</dbReference>
<feature type="region of interest" description="Disordered" evidence="3">
    <location>
        <begin position="190"/>
        <end position="224"/>
    </location>
</feature>
<keyword evidence="6" id="KW-1185">Reference proteome</keyword>
<proteinExistence type="predicted"/>